<dbReference type="AlphaFoldDB" id="A0A0F9WMV8"/>
<accession>A0A0F9WMV8</accession>
<dbReference type="EMBL" id="LAZR01000239">
    <property type="protein sequence ID" value="KKN79968.1"/>
    <property type="molecule type" value="Genomic_DNA"/>
</dbReference>
<sequence length="214" mass="24053">MSVTLGTHREPVPLNSEDGKLHVWACGACAAAYGGKLAEKTALECCAEMLCDCGKPVDGKHCTSCYACRVKTQDAKEQALFDKAEKIPWREYDGEMVYSDRQEFYPDVDSMVDAEDDPPDDPPRWAWACTSLKLKFNAMDLVNGQLEADDHHEESRSYIGDNDVAELQKLLDAWCEKQTVETFFPDYSRVVTCDDIVDERLADQHDEDPVSEGK</sequence>
<proteinExistence type="predicted"/>
<comment type="caution">
    <text evidence="1">The sequence shown here is derived from an EMBL/GenBank/DDBJ whole genome shotgun (WGS) entry which is preliminary data.</text>
</comment>
<evidence type="ECO:0000313" key="1">
    <source>
        <dbReference type="EMBL" id="KKN79968.1"/>
    </source>
</evidence>
<protein>
    <submittedName>
        <fullName evidence="1">Uncharacterized protein</fullName>
    </submittedName>
</protein>
<gene>
    <name evidence="1" type="ORF">LCGC14_0334760</name>
</gene>
<name>A0A0F9WMV8_9ZZZZ</name>
<organism evidence="1">
    <name type="scientific">marine sediment metagenome</name>
    <dbReference type="NCBI Taxonomy" id="412755"/>
    <lineage>
        <taxon>unclassified sequences</taxon>
        <taxon>metagenomes</taxon>
        <taxon>ecological metagenomes</taxon>
    </lineage>
</organism>
<reference evidence="1" key="1">
    <citation type="journal article" date="2015" name="Nature">
        <title>Complex archaea that bridge the gap between prokaryotes and eukaryotes.</title>
        <authorList>
            <person name="Spang A."/>
            <person name="Saw J.H."/>
            <person name="Jorgensen S.L."/>
            <person name="Zaremba-Niedzwiedzka K."/>
            <person name="Martijn J."/>
            <person name="Lind A.E."/>
            <person name="van Eijk R."/>
            <person name="Schleper C."/>
            <person name="Guy L."/>
            <person name="Ettema T.J."/>
        </authorList>
    </citation>
    <scope>NUCLEOTIDE SEQUENCE</scope>
</reference>